<sequence length="283" mass="33073">MLASDLRVQYARPVKGFFGSMITKRWANYNEPLVRKVVEELNVQPDSKVLELGYGRGYGIDAVLEKLGEKGMIFGLEASEEMERIVKKKYLIEIEEDKNVILDKLPFLIDLPYPSDFFDSVFHVDVFYFWGQRSFPAILKEIRRVLKPNGLLLCGLEVKRLEDLEKWGVIERSRWDPMNYLEHLEPQGFKDVELKYHKITPDREVQIIYARKPSAEEEDVSFEEKMAALEEEIKYHLAVESLKESQTRDPELLKTVAEKQKAQSEENIEEKRSDKKKKPAENS</sequence>
<reference evidence="7" key="1">
    <citation type="submission" date="2016-11" db="UniProtKB">
        <authorList>
            <consortium name="WormBaseParasite"/>
        </authorList>
    </citation>
    <scope>IDENTIFICATION</scope>
</reference>
<dbReference type="PANTHER" id="PTHR42912:SF83">
    <property type="entry name" value="METHYLTRANSFERASE TYPE 11 DOMAIN-CONTAINING PROTEIN"/>
    <property type="match status" value="1"/>
</dbReference>
<evidence type="ECO:0000313" key="7">
    <source>
        <dbReference type="WBParaSite" id="BXY_0110200.1"/>
    </source>
</evidence>
<evidence type="ECO:0000313" key="6">
    <source>
        <dbReference type="Proteomes" id="UP000659654"/>
    </source>
</evidence>
<protein>
    <submittedName>
        <fullName evidence="3">(pine wood nematode) hypothetical protein</fullName>
    </submittedName>
    <submittedName>
        <fullName evidence="7">Methyltransf_11 domain-containing protein</fullName>
    </submittedName>
</protein>
<gene>
    <name evidence="3" type="ORF">BXYJ_LOCUS15310</name>
</gene>
<dbReference type="PANTHER" id="PTHR42912">
    <property type="entry name" value="METHYLTRANSFERASE"/>
    <property type="match status" value="1"/>
</dbReference>
<feature type="compositionally biased region" description="Basic residues" evidence="1">
    <location>
        <begin position="274"/>
        <end position="283"/>
    </location>
</feature>
<dbReference type="InterPro" id="IPR013216">
    <property type="entry name" value="Methyltransf_11"/>
</dbReference>
<dbReference type="CDD" id="cd02440">
    <property type="entry name" value="AdoMet_MTases"/>
    <property type="match status" value="1"/>
</dbReference>
<feature type="region of interest" description="Disordered" evidence="1">
    <location>
        <begin position="242"/>
        <end position="283"/>
    </location>
</feature>
<dbReference type="EMBL" id="CAJFDI010000006">
    <property type="protein sequence ID" value="CAD5235219.1"/>
    <property type="molecule type" value="Genomic_DNA"/>
</dbReference>
<evidence type="ECO:0000313" key="5">
    <source>
        <dbReference type="Proteomes" id="UP000095284"/>
    </source>
</evidence>
<feature type="domain" description="Methyltransferase type 11" evidence="2">
    <location>
        <begin position="50"/>
        <end position="154"/>
    </location>
</feature>
<evidence type="ECO:0000313" key="4">
    <source>
        <dbReference type="EMBL" id="CAG9131463.1"/>
    </source>
</evidence>
<dbReference type="SMR" id="A0A1I7RK69"/>
<dbReference type="Proteomes" id="UP000659654">
    <property type="component" value="Unassembled WGS sequence"/>
</dbReference>
<dbReference type="OrthoDB" id="10250730at2759"/>
<dbReference type="AlphaFoldDB" id="A0A1I7RK69"/>
<dbReference type="Gene3D" id="3.40.50.150">
    <property type="entry name" value="Vaccinia Virus protein VP39"/>
    <property type="match status" value="1"/>
</dbReference>
<name>A0A1I7RK69_BURXY</name>
<dbReference type="GO" id="GO:0008757">
    <property type="term" value="F:S-adenosylmethionine-dependent methyltransferase activity"/>
    <property type="evidence" value="ECO:0007669"/>
    <property type="project" value="InterPro"/>
</dbReference>
<dbReference type="SUPFAM" id="SSF53335">
    <property type="entry name" value="S-adenosyl-L-methionine-dependent methyltransferases"/>
    <property type="match status" value="1"/>
</dbReference>
<dbReference type="Pfam" id="PF08241">
    <property type="entry name" value="Methyltransf_11"/>
    <property type="match status" value="1"/>
</dbReference>
<organism evidence="5 7">
    <name type="scientific">Bursaphelenchus xylophilus</name>
    <name type="common">Pinewood nematode worm</name>
    <name type="synonym">Aphelenchoides xylophilus</name>
    <dbReference type="NCBI Taxonomy" id="6326"/>
    <lineage>
        <taxon>Eukaryota</taxon>
        <taxon>Metazoa</taxon>
        <taxon>Ecdysozoa</taxon>
        <taxon>Nematoda</taxon>
        <taxon>Chromadorea</taxon>
        <taxon>Rhabditida</taxon>
        <taxon>Tylenchina</taxon>
        <taxon>Tylenchomorpha</taxon>
        <taxon>Aphelenchoidea</taxon>
        <taxon>Aphelenchoididae</taxon>
        <taxon>Bursaphelenchus</taxon>
    </lineage>
</organism>
<evidence type="ECO:0000313" key="3">
    <source>
        <dbReference type="EMBL" id="CAD5235219.1"/>
    </source>
</evidence>
<evidence type="ECO:0000256" key="1">
    <source>
        <dbReference type="SAM" id="MobiDB-lite"/>
    </source>
</evidence>
<evidence type="ECO:0000259" key="2">
    <source>
        <dbReference type="Pfam" id="PF08241"/>
    </source>
</evidence>
<dbReference type="Proteomes" id="UP000095284">
    <property type="component" value="Unplaced"/>
</dbReference>
<proteinExistence type="predicted"/>
<accession>A0A1I7RK69</accession>
<dbReference type="WBParaSite" id="BXY_0110200.1">
    <property type="protein sequence ID" value="BXY_0110200.1"/>
    <property type="gene ID" value="BXY_0110200"/>
</dbReference>
<dbReference type="eggNOG" id="ENOG502RYNV">
    <property type="taxonomic scope" value="Eukaryota"/>
</dbReference>
<keyword evidence="6" id="KW-1185">Reference proteome</keyword>
<dbReference type="InterPro" id="IPR050508">
    <property type="entry name" value="Methyltransf_Superfamily"/>
</dbReference>
<feature type="compositionally biased region" description="Basic and acidic residues" evidence="1">
    <location>
        <begin position="242"/>
        <end position="273"/>
    </location>
</feature>
<reference evidence="4" key="2">
    <citation type="submission" date="2020-08" db="EMBL/GenBank/DDBJ databases">
        <authorList>
            <person name="Kikuchi T."/>
        </authorList>
    </citation>
    <scope>NUCLEOTIDE SEQUENCE</scope>
    <source>
        <strain evidence="3">Ka4C1</strain>
    </source>
</reference>
<dbReference type="Proteomes" id="UP000582659">
    <property type="component" value="Unassembled WGS sequence"/>
</dbReference>
<dbReference type="EMBL" id="CAJFCV020000006">
    <property type="protein sequence ID" value="CAG9131463.1"/>
    <property type="molecule type" value="Genomic_DNA"/>
</dbReference>
<dbReference type="InterPro" id="IPR029063">
    <property type="entry name" value="SAM-dependent_MTases_sf"/>
</dbReference>